<evidence type="ECO:0000256" key="4">
    <source>
        <dbReference type="ARBA" id="ARBA00022679"/>
    </source>
</evidence>
<dbReference type="EMBL" id="SOQX01000001">
    <property type="protein sequence ID" value="TDY04063.1"/>
    <property type="molecule type" value="Genomic_DNA"/>
</dbReference>
<protein>
    <recommendedName>
        <fullName evidence="3 9">Guanylate kinase</fullName>
        <ecNumber evidence="2 9">2.7.4.8</ecNumber>
    </recommendedName>
    <alternativeName>
        <fullName evidence="8 9">GMP kinase</fullName>
    </alternativeName>
</protein>
<dbReference type="NCBIfam" id="TIGR03263">
    <property type="entry name" value="guanyl_kin"/>
    <property type="match status" value="1"/>
</dbReference>
<reference evidence="11 12" key="1">
    <citation type="submission" date="2019-03" db="EMBL/GenBank/DDBJ databases">
        <title>Genomic Encyclopedia of Type Strains, Phase IV (KMG-IV): sequencing the most valuable type-strain genomes for metagenomic binning, comparative biology and taxonomic classification.</title>
        <authorList>
            <person name="Goeker M."/>
        </authorList>
    </citation>
    <scope>NUCLEOTIDE SEQUENCE [LARGE SCALE GENOMIC DNA]</scope>
    <source>
        <strain evidence="11 12">DSM 16326</strain>
    </source>
</reference>
<sequence length="213" mass="23861">MPLTDNSPTLGTLYVIAAPSGAGKTSLVAALVESTPDIDVSVSHTTRPMRPGEQDGIHYHFTDVPTFEQMIEAGRFLEHARVFDNYYGTAIASIEQELDAGRDVILEIDWQGAAQVRRQVPGSVGIFILPPSREALEERLRGRGQDPDEVIARRMRDAVNDMSHYAEFDYLVFNDDFEIALADLQNIVLAHRLRFEAQSRRHAESLKQLLAEQ</sequence>
<dbReference type="InterPro" id="IPR017665">
    <property type="entry name" value="Guanylate_kinase"/>
</dbReference>
<dbReference type="GO" id="GO:0005524">
    <property type="term" value="F:ATP binding"/>
    <property type="evidence" value="ECO:0007669"/>
    <property type="project" value="UniProtKB-UniRule"/>
</dbReference>
<dbReference type="GO" id="GO:0004385">
    <property type="term" value="F:GMP kinase activity"/>
    <property type="evidence" value="ECO:0007669"/>
    <property type="project" value="UniProtKB-UniRule"/>
</dbReference>
<feature type="binding site" evidence="9">
    <location>
        <begin position="18"/>
        <end position="25"/>
    </location>
    <ligand>
        <name>ATP</name>
        <dbReference type="ChEBI" id="CHEBI:30616"/>
    </ligand>
</feature>
<dbReference type="Pfam" id="PF00625">
    <property type="entry name" value="Guanylate_kin"/>
    <property type="match status" value="1"/>
</dbReference>
<dbReference type="AlphaFoldDB" id="A0A4R8J2H9"/>
<dbReference type="FunFam" id="3.30.63.10:FF:000002">
    <property type="entry name" value="Guanylate kinase 1"/>
    <property type="match status" value="1"/>
</dbReference>
<keyword evidence="7 9" id="KW-0067">ATP-binding</keyword>
<organism evidence="11 12">
    <name type="scientific">Thiohalophilus thiocyanatoxydans</name>
    <dbReference type="NCBI Taxonomy" id="381308"/>
    <lineage>
        <taxon>Bacteria</taxon>
        <taxon>Pseudomonadati</taxon>
        <taxon>Pseudomonadota</taxon>
        <taxon>Gammaproteobacteria</taxon>
        <taxon>Thiohalomonadales</taxon>
        <taxon>Thiohalophilaceae</taxon>
        <taxon>Thiohalophilus</taxon>
    </lineage>
</organism>
<keyword evidence="6 9" id="KW-0418">Kinase</keyword>
<dbReference type="Proteomes" id="UP000294914">
    <property type="component" value="Unassembled WGS sequence"/>
</dbReference>
<comment type="function">
    <text evidence="9">Essential for recycling GMP and indirectly, cGMP.</text>
</comment>
<name>A0A4R8J2H9_9GAMM</name>
<dbReference type="SMART" id="SM00072">
    <property type="entry name" value="GuKc"/>
    <property type="match status" value="1"/>
</dbReference>
<dbReference type="CDD" id="cd00071">
    <property type="entry name" value="GMPK"/>
    <property type="match status" value="1"/>
</dbReference>
<evidence type="ECO:0000256" key="1">
    <source>
        <dbReference type="ARBA" id="ARBA00005790"/>
    </source>
</evidence>
<evidence type="ECO:0000256" key="5">
    <source>
        <dbReference type="ARBA" id="ARBA00022741"/>
    </source>
</evidence>
<evidence type="ECO:0000256" key="8">
    <source>
        <dbReference type="ARBA" id="ARBA00030128"/>
    </source>
</evidence>
<evidence type="ECO:0000259" key="10">
    <source>
        <dbReference type="PROSITE" id="PS50052"/>
    </source>
</evidence>
<evidence type="ECO:0000256" key="6">
    <source>
        <dbReference type="ARBA" id="ARBA00022777"/>
    </source>
</evidence>
<dbReference type="EC" id="2.7.4.8" evidence="2 9"/>
<evidence type="ECO:0000256" key="9">
    <source>
        <dbReference type="HAMAP-Rule" id="MF_00328"/>
    </source>
</evidence>
<comment type="catalytic activity">
    <reaction evidence="9">
        <text>GMP + ATP = GDP + ADP</text>
        <dbReference type="Rhea" id="RHEA:20780"/>
        <dbReference type="ChEBI" id="CHEBI:30616"/>
        <dbReference type="ChEBI" id="CHEBI:58115"/>
        <dbReference type="ChEBI" id="CHEBI:58189"/>
        <dbReference type="ChEBI" id="CHEBI:456216"/>
        <dbReference type="EC" id="2.7.4.8"/>
    </reaction>
</comment>
<evidence type="ECO:0000313" key="12">
    <source>
        <dbReference type="Proteomes" id="UP000294914"/>
    </source>
</evidence>
<evidence type="ECO:0000256" key="3">
    <source>
        <dbReference type="ARBA" id="ARBA00016296"/>
    </source>
</evidence>
<dbReference type="GO" id="GO:0005829">
    <property type="term" value="C:cytosol"/>
    <property type="evidence" value="ECO:0007669"/>
    <property type="project" value="TreeGrafter"/>
</dbReference>
<dbReference type="PROSITE" id="PS50052">
    <property type="entry name" value="GUANYLATE_KINASE_2"/>
    <property type="match status" value="1"/>
</dbReference>
<gene>
    <name evidence="9" type="primary">gmk</name>
    <name evidence="11" type="ORF">EDC23_0435</name>
</gene>
<evidence type="ECO:0000256" key="2">
    <source>
        <dbReference type="ARBA" id="ARBA00012961"/>
    </source>
</evidence>
<evidence type="ECO:0000256" key="7">
    <source>
        <dbReference type="ARBA" id="ARBA00022840"/>
    </source>
</evidence>
<proteinExistence type="inferred from homology"/>
<dbReference type="InterPro" id="IPR008144">
    <property type="entry name" value="Guanylate_kin-like_dom"/>
</dbReference>
<accession>A0A4R8J2H9</accession>
<dbReference type="PANTHER" id="PTHR23117:SF13">
    <property type="entry name" value="GUANYLATE KINASE"/>
    <property type="match status" value="1"/>
</dbReference>
<dbReference type="OrthoDB" id="9808150at2"/>
<keyword evidence="4 9" id="KW-0808">Transferase</keyword>
<dbReference type="SUPFAM" id="SSF52540">
    <property type="entry name" value="P-loop containing nucleoside triphosphate hydrolases"/>
    <property type="match status" value="1"/>
</dbReference>
<keyword evidence="9" id="KW-0963">Cytoplasm</keyword>
<dbReference type="InterPro" id="IPR020590">
    <property type="entry name" value="Guanylate_kinase_CS"/>
</dbReference>
<evidence type="ECO:0000313" key="11">
    <source>
        <dbReference type="EMBL" id="TDY04063.1"/>
    </source>
</evidence>
<comment type="similarity">
    <text evidence="1 9">Belongs to the guanylate kinase family.</text>
</comment>
<dbReference type="PANTHER" id="PTHR23117">
    <property type="entry name" value="GUANYLATE KINASE-RELATED"/>
    <property type="match status" value="1"/>
</dbReference>
<keyword evidence="12" id="KW-1185">Reference proteome</keyword>
<dbReference type="PROSITE" id="PS00856">
    <property type="entry name" value="GUANYLATE_KINASE_1"/>
    <property type="match status" value="1"/>
</dbReference>
<dbReference type="Gene3D" id="3.40.50.300">
    <property type="entry name" value="P-loop containing nucleotide triphosphate hydrolases"/>
    <property type="match status" value="2"/>
</dbReference>
<comment type="subcellular location">
    <subcellularLocation>
        <location evidence="9">Cytoplasm</location>
    </subcellularLocation>
</comment>
<dbReference type="HAMAP" id="MF_00328">
    <property type="entry name" value="Guanylate_kinase"/>
    <property type="match status" value="1"/>
</dbReference>
<dbReference type="InterPro" id="IPR027417">
    <property type="entry name" value="P-loop_NTPase"/>
</dbReference>
<dbReference type="RefSeq" id="WP_134080647.1">
    <property type="nucleotide sequence ID" value="NZ_SOQX01000001.1"/>
</dbReference>
<comment type="caution">
    <text evidence="11">The sequence shown here is derived from an EMBL/GenBank/DDBJ whole genome shotgun (WGS) entry which is preliminary data.</text>
</comment>
<keyword evidence="5 9" id="KW-0547">Nucleotide-binding</keyword>
<dbReference type="InterPro" id="IPR008145">
    <property type="entry name" value="GK/Ca_channel_bsu"/>
</dbReference>
<dbReference type="Gene3D" id="3.30.63.10">
    <property type="entry name" value="Guanylate Kinase phosphate binding domain"/>
    <property type="match status" value="1"/>
</dbReference>
<feature type="domain" description="Guanylate kinase-like" evidence="10">
    <location>
        <begin position="11"/>
        <end position="189"/>
    </location>
</feature>